<dbReference type="PRINTS" id="PR00099">
    <property type="entry name" value="CPSGATASE"/>
</dbReference>
<evidence type="ECO:0000313" key="7">
    <source>
        <dbReference type="Proteomes" id="UP000023464"/>
    </source>
</evidence>
<dbReference type="PROSITE" id="PS51273">
    <property type="entry name" value="GATASE_TYPE_1"/>
    <property type="match status" value="1"/>
</dbReference>
<name>A0A022PK99_9GAMM</name>
<dbReference type="FunFam" id="3.40.50.880:FF:000003">
    <property type="entry name" value="Anthranilate synthase component II"/>
    <property type="match status" value="1"/>
</dbReference>
<evidence type="ECO:0000256" key="4">
    <source>
        <dbReference type="ARBA" id="ARBA00047683"/>
    </source>
</evidence>
<evidence type="ECO:0000313" key="6">
    <source>
        <dbReference type="EMBL" id="EYU16096.1"/>
    </source>
</evidence>
<gene>
    <name evidence="6" type="ORF">BA1DRAFT_01260</name>
</gene>
<proteinExistence type="predicted"/>
<dbReference type="CDD" id="cd01743">
    <property type="entry name" value="GATase1_Anthranilate_Synthase"/>
    <property type="match status" value="1"/>
</dbReference>
<comment type="caution">
    <text evidence="6">The sequence shown here is derived from an EMBL/GenBank/DDBJ whole genome shotgun (WGS) entry which is preliminary data.</text>
</comment>
<keyword evidence="2" id="KW-0315">Glutamine amidotransferase</keyword>
<feature type="domain" description="Glutamine amidotransferase" evidence="5">
    <location>
        <begin position="5"/>
        <end position="187"/>
    </location>
</feature>
<dbReference type="EMBL" id="JFGV01000014">
    <property type="protein sequence ID" value="EYU16096.1"/>
    <property type="molecule type" value="Genomic_DNA"/>
</dbReference>
<dbReference type="EC" id="4.1.3.27" evidence="1"/>
<protein>
    <recommendedName>
        <fullName evidence="1">anthranilate synthase</fullName>
        <ecNumber evidence="1">4.1.3.27</ecNumber>
    </recommendedName>
</protein>
<dbReference type="GO" id="GO:0004048">
    <property type="term" value="F:anthranilate phosphoribosyltransferase activity"/>
    <property type="evidence" value="ECO:0007669"/>
    <property type="project" value="TreeGrafter"/>
</dbReference>
<reference evidence="6 7" key="1">
    <citation type="submission" date="2014-03" db="EMBL/GenBank/DDBJ databases">
        <title>Draft Genome of Photorhabdus luminescens BA1, an Egyptian Isolate.</title>
        <authorList>
            <person name="Ghazal S."/>
            <person name="Hurst S.G.IV."/>
            <person name="Morris K."/>
            <person name="Thomas K."/>
            <person name="Tisa L.S."/>
        </authorList>
    </citation>
    <scope>NUCLEOTIDE SEQUENCE [LARGE SCALE GENOMIC DNA]</scope>
    <source>
        <strain evidence="6 7">BA1</strain>
    </source>
</reference>
<dbReference type="Pfam" id="PF00117">
    <property type="entry name" value="GATase"/>
    <property type="match status" value="1"/>
</dbReference>
<keyword evidence="3 6" id="KW-0456">Lyase</keyword>
<dbReference type="InterPro" id="IPR050472">
    <property type="entry name" value="Anth_synth/Amidotransfase"/>
</dbReference>
<dbReference type="InterPro" id="IPR017926">
    <property type="entry name" value="GATASE"/>
</dbReference>
<accession>A0A022PK99</accession>
<dbReference type="InterPro" id="IPR029062">
    <property type="entry name" value="Class_I_gatase-like"/>
</dbReference>
<dbReference type="GO" id="GO:0004049">
    <property type="term" value="F:anthranilate synthase activity"/>
    <property type="evidence" value="ECO:0007669"/>
    <property type="project" value="UniProtKB-EC"/>
</dbReference>
<dbReference type="SUPFAM" id="SSF52317">
    <property type="entry name" value="Class I glutamine amidotransferase-like"/>
    <property type="match status" value="1"/>
</dbReference>
<dbReference type="GO" id="GO:0000162">
    <property type="term" value="P:L-tryptophan biosynthetic process"/>
    <property type="evidence" value="ECO:0007669"/>
    <property type="project" value="TreeGrafter"/>
</dbReference>
<comment type="catalytic activity">
    <reaction evidence="4">
        <text>chorismate + L-glutamine = anthranilate + pyruvate + L-glutamate + H(+)</text>
        <dbReference type="Rhea" id="RHEA:21732"/>
        <dbReference type="ChEBI" id="CHEBI:15361"/>
        <dbReference type="ChEBI" id="CHEBI:15378"/>
        <dbReference type="ChEBI" id="CHEBI:16567"/>
        <dbReference type="ChEBI" id="CHEBI:29748"/>
        <dbReference type="ChEBI" id="CHEBI:29985"/>
        <dbReference type="ChEBI" id="CHEBI:58359"/>
        <dbReference type="EC" id="4.1.3.27"/>
    </reaction>
</comment>
<dbReference type="GO" id="GO:0002047">
    <property type="term" value="P:phenazine biosynthetic process"/>
    <property type="evidence" value="ECO:0007669"/>
    <property type="project" value="TreeGrafter"/>
</dbReference>
<dbReference type="NCBIfam" id="TIGR00566">
    <property type="entry name" value="trpG_papA"/>
    <property type="match status" value="1"/>
</dbReference>
<keyword evidence="7" id="KW-1185">Reference proteome</keyword>
<dbReference type="RefSeq" id="WP_036777111.1">
    <property type="nucleotide sequence ID" value="NZ_CAWLTM010000101.1"/>
</dbReference>
<dbReference type="PRINTS" id="PR00097">
    <property type="entry name" value="ANTSNTHASEII"/>
</dbReference>
<dbReference type="PRINTS" id="PR00096">
    <property type="entry name" value="GATASE"/>
</dbReference>
<dbReference type="InterPro" id="IPR006221">
    <property type="entry name" value="TrpG/PapA_dom"/>
</dbReference>
<dbReference type="GO" id="GO:0005829">
    <property type="term" value="C:cytosol"/>
    <property type="evidence" value="ECO:0007669"/>
    <property type="project" value="TreeGrafter"/>
</dbReference>
<evidence type="ECO:0000259" key="5">
    <source>
        <dbReference type="Pfam" id="PF00117"/>
    </source>
</evidence>
<dbReference type="Gene3D" id="3.40.50.880">
    <property type="match status" value="1"/>
</dbReference>
<dbReference type="PANTHER" id="PTHR43418:SF2">
    <property type="entry name" value="BIFUNCTIONAL PROTEIN TRPGD"/>
    <property type="match status" value="1"/>
</dbReference>
<dbReference type="Proteomes" id="UP000023464">
    <property type="component" value="Unassembled WGS sequence"/>
</dbReference>
<evidence type="ECO:0000256" key="1">
    <source>
        <dbReference type="ARBA" id="ARBA00012266"/>
    </source>
</evidence>
<evidence type="ECO:0000256" key="3">
    <source>
        <dbReference type="ARBA" id="ARBA00023239"/>
    </source>
</evidence>
<dbReference type="AlphaFoldDB" id="A0A022PK99"/>
<organism evidence="6 7">
    <name type="scientific">Photorhabdus aegyptia</name>
    <dbReference type="NCBI Taxonomy" id="2805098"/>
    <lineage>
        <taxon>Bacteria</taxon>
        <taxon>Pseudomonadati</taxon>
        <taxon>Pseudomonadota</taxon>
        <taxon>Gammaproteobacteria</taxon>
        <taxon>Enterobacterales</taxon>
        <taxon>Morganellaceae</taxon>
        <taxon>Photorhabdus</taxon>
    </lineage>
</organism>
<evidence type="ECO:0000256" key="2">
    <source>
        <dbReference type="ARBA" id="ARBA00022962"/>
    </source>
</evidence>
<dbReference type="PANTHER" id="PTHR43418">
    <property type="entry name" value="MULTIFUNCTIONAL TRYPTOPHAN BIOSYNTHESIS PROTEIN-RELATED"/>
    <property type="match status" value="1"/>
</dbReference>
<dbReference type="PATRIC" id="fig|1393736.3.peg.1280"/>
<sequence length="192" mass="20944">MANILLLDNVDSFTYNLVDQLRNHGHQVVIYRNTVATEMIMQRLNMLSSPLLMLSPGPGKPSDAGCMPQLLQQIIGKIPVIGICLGHQAIIEAYGGEISAADEILHGKASLAEHDNQAMFANLTNPLPVARYHSLAGNKIPSELTISARCGDTVMAVRHNEHKVCGFQFHPESILTTQGAKLLEQTLVWALN</sequence>